<evidence type="ECO:0000313" key="1">
    <source>
        <dbReference type="EMBL" id="MDU8998210.1"/>
    </source>
</evidence>
<name>A0ABU3UWV8_9ACTN</name>
<protein>
    <submittedName>
        <fullName evidence="1">Uncharacterized protein</fullName>
    </submittedName>
</protein>
<evidence type="ECO:0000313" key="2">
    <source>
        <dbReference type="Proteomes" id="UP001257627"/>
    </source>
</evidence>
<organism evidence="1 2">
    <name type="scientific">Streptomyces mirabilis</name>
    <dbReference type="NCBI Taxonomy" id="68239"/>
    <lineage>
        <taxon>Bacteria</taxon>
        <taxon>Bacillati</taxon>
        <taxon>Actinomycetota</taxon>
        <taxon>Actinomycetes</taxon>
        <taxon>Kitasatosporales</taxon>
        <taxon>Streptomycetaceae</taxon>
        <taxon>Streptomyces</taxon>
    </lineage>
</organism>
<reference evidence="1 2" key="1">
    <citation type="submission" date="2023-02" db="EMBL/GenBank/DDBJ databases">
        <authorList>
            <person name="Maleckis M."/>
        </authorList>
    </citation>
    <scope>NUCLEOTIDE SEQUENCE [LARGE SCALE GENOMIC DNA]</scope>
    <source>
        <strain evidence="1 2">P8-A2</strain>
    </source>
</reference>
<dbReference type="RefSeq" id="WP_168493339.1">
    <property type="nucleotide sequence ID" value="NZ_JARAKF010000001.1"/>
</dbReference>
<gene>
    <name evidence="1" type="ORF">PU648_38820</name>
</gene>
<comment type="caution">
    <text evidence="1">The sequence shown here is derived from an EMBL/GenBank/DDBJ whole genome shotgun (WGS) entry which is preliminary data.</text>
</comment>
<dbReference type="Proteomes" id="UP001257627">
    <property type="component" value="Unassembled WGS sequence"/>
</dbReference>
<keyword evidence="2" id="KW-1185">Reference proteome</keyword>
<sequence>MTQQTTAYAYCAWHKGVTRDVRLIQIDETGSGPGTGRQRFACHPCQIRYGLVPLADR</sequence>
<proteinExistence type="predicted"/>
<accession>A0ABU3UWV8</accession>
<dbReference type="EMBL" id="JARAKF010000001">
    <property type="protein sequence ID" value="MDU8998210.1"/>
    <property type="molecule type" value="Genomic_DNA"/>
</dbReference>